<dbReference type="InterPro" id="IPR038071">
    <property type="entry name" value="UROD/MetE-like_sf"/>
</dbReference>
<name>A0ABY5VEQ1_9FIRM</name>
<dbReference type="PANTHER" id="PTHR47099">
    <property type="entry name" value="METHYLCOBAMIDE:COM METHYLTRANSFERASE MTBA"/>
    <property type="match status" value="1"/>
</dbReference>
<gene>
    <name evidence="2" type="ORF">NQ502_16040</name>
</gene>
<protein>
    <recommendedName>
        <fullName evidence="1">Uroporphyrinogen decarboxylase (URO-D) domain-containing protein</fullName>
    </recommendedName>
</protein>
<dbReference type="InterPro" id="IPR000257">
    <property type="entry name" value="Uroporphyrinogen_deCOase"/>
</dbReference>
<proteinExistence type="predicted"/>
<evidence type="ECO:0000313" key="3">
    <source>
        <dbReference type="Proteomes" id="UP001060164"/>
    </source>
</evidence>
<feature type="domain" description="Uroporphyrinogen decarboxylase (URO-D)" evidence="1">
    <location>
        <begin position="121"/>
        <end position="317"/>
    </location>
</feature>
<dbReference type="PANTHER" id="PTHR47099:SF1">
    <property type="entry name" value="METHYLCOBAMIDE:COM METHYLTRANSFERASE MTBA"/>
    <property type="match status" value="1"/>
</dbReference>
<organism evidence="2 3">
    <name type="scientific">Ruminococcus gauvreauii</name>
    <dbReference type="NCBI Taxonomy" id="438033"/>
    <lineage>
        <taxon>Bacteria</taxon>
        <taxon>Bacillati</taxon>
        <taxon>Bacillota</taxon>
        <taxon>Clostridia</taxon>
        <taxon>Eubacteriales</taxon>
        <taxon>Oscillospiraceae</taxon>
        <taxon>Ruminococcus</taxon>
    </lineage>
</organism>
<dbReference type="Proteomes" id="UP001060164">
    <property type="component" value="Chromosome"/>
</dbReference>
<keyword evidence="3" id="KW-1185">Reference proteome</keyword>
<sequence>MPWDEFDEYLDNHYHMTCQMDDVVCWYCGDVEKTRLAEKHGCARIDWGTNRVWDRWEMEFDVYAPSGFFNYGHPLADLDKEMLDKWNPPSLDDMDNLFGFAMEEKEQYGEEYLVFVNGYCGIFERAFNLVGFEDFMALLVTEPDLACALMEKITDYKVEIARECIRRGFPMAHHGDDLGTQITTFLSVPMFQKLIKPHLKRLFAVYKDAGLPIQMHTCGNVTDYIPDLIDIGLDVLEPVQACMDFQFLQREYGKDLCFYGGIDTQQLLTFEKPEKVYDETLRVIDTLGKDGGLIIAPSQELMPNVPVENIIAMLNAINCAKGRD</sequence>
<evidence type="ECO:0000259" key="1">
    <source>
        <dbReference type="Pfam" id="PF01208"/>
    </source>
</evidence>
<reference evidence="2" key="1">
    <citation type="journal article" date="2022" name="Cell">
        <title>Design, construction, and in vivo augmentation of a complex gut microbiome.</title>
        <authorList>
            <person name="Cheng A.G."/>
            <person name="Ho P.Y."/>
            <person name="Aranda-Diaz A."/>
            <person name="Jain S."/>
            <person name="Yu F.B."/>
            <person name="Meng X."/>
            <person name="Wang M."/>
            <person name="Iakiviak M."/>
            <person name="Nagashima K."/>
            <person name="Zhao A."/>
            <person name="Murugkar P."/>
            <person name="Patil A."/>
            <person name="Atabakhsh K."/>
            <person name="Weakley A."/>
            <person name="Yan J."/>
            <person name="Brumbaugh A.R."/>
            <person name="Higginbottom S."/>
            <person name="Dimas A."/>
            <person name="Shiver A.L."/>
            <person name="Deutschbauer A."/>
            <person name="Neff N."/>
            <person name="Sonnenburg J.L."/>
            <person name="Huang K.C."/>
            <person name="Fischbach M.A."/>
        </authorList>
    </citation>
    <scope>NUCLEOTIDE SEQUENCE</scope>
    <source>
        <strain evidence="2">DSM 19829</strain>
    </source>
</reference>
<dbReference type="RefSeq" id="WP_028527385.1">
    <property type="nucleotide sequence ID" value="NZ_CABLBR010000001.1"/>
</dbReference>
<dbReference type="Pfam" id="PF01208">
    <property type="entry name" value="URO-D"/>
    <property type="match status" value="1"/>
</dbReference>
<dbReference type="InterPro" id="IPR052024">
    <property type="entry name" value="Methanogen_methyltrans"/>
</dbReference>
<dbReference type="EMBL" id="CP102290">
    <property type="protein sequence ID" value="UWP58864.1"/>
    <property type="molecule type" value="Genomic_DNA"/>
</dbReference>
<evidence type="ECO:0000313" key="2">
    <source>
        <dbReference type="EMBL" id="UWP58864.1"/>
    </source>
</evidence>
<dbReference type="SUPFAM" id="SSF51726">
    <property type="entry name" value="UROD/MetE-like"/>
    <property type="match status" value="1"/>
</dbReference>
<dbReference type="Gene3D" id="3.20.20.210">
    <property type="match status" value="1"/>
</dbReference>
<accession>A0ABY5VEQ1</accession>